<organism evidence="1">
    <name type="scientific">Rhizophora mucronata</name>
    <name type="common">Asiatic mangrove</name>
    <dbReference type="NCBI Taxonomy" id="61149"/>
    <lineage>
        <taxon>Eukaryota</taxon>
        <taxon>Viridiplantae</taxon>
        <taxon>Streptophyta</taxon>
        <taxon>Embryophyta</taxon>
        <taxon>Tracheophyta</taxon>
        <taxon>Spermatophyta</taxon>
        <taxon>Magnoliopsida</taxon>
        <taxon>eudicotyledons</taxon>
        <taxon>Gunneridae</taxon>
        <taxon>Pentapetalae</taxon>
        <taxon>rosids</taxon>
        <taxon>fabids</taxon>
        <taxon>Malpighiales</taxon>
        <taxon>Rhizophoraceae</taxon>
        <taxon>Rhizophora</taxon>
    </lineage>
</organism>
<sequence length="27" mass="3156">MLIKIKITLAFLCHFYGSIKSLIFHCD</sequence>
<evidence type="ECO:0000313" key="1">
    <source>
        <dbReference type="EMBL" id="MBX73440.1"/>
    </source>
</evidence>
<dbReference type="EMBL" id="GGEC01092956">
    <property type="protein sequence ID" value="MBX73440.1"/>
    <property type="molecule type" value="Transcribed_RNA"/>
</dbReference>
<reference evidence="1" key="1">
    <citation type="submission" date="2018-02" db="EMBL/GenBank/DDBJ databases">
        <title>Rhizophora mucronata_Transcriptome.</title>
        <authorList>
            <person name="Meera S.P."/>
            <person name="Sreeshan A."/>
            <person name="Augustine A."/>
        </authorList>
    </citation>
    <scope>NUCLEOTIDE SEQUENCE</scope>
    <source>
        <tissue evidence="1">Leaf</tissue>
    </source>
</reference>
<name>A0A2P2R2N1_RHIMU</name>
<accession>A0A2P2R2N1</accession>
<protein>
    <submittedName>
        <fullName evidence="1">Uncharacterized protein</fullName>
    </submittedName>
</protein>
<dbReference type="AlphaFoldDB" id="A0A2P2R2N1"/>
<proteinExistence type="predicted"/>